<keyword evidence="4" id="KW-0342">GTP-binding</keyword>
<comment type="similarity">
    <text evidence="1">Belongs to the SIMIBI class G3E GTPase family. ArgK/MeaB subfamily.</text>
</comment>
<dbReference type="RefSeq" id="WP_324716022.1">
    <property type="nucleotide sequence ID" value="NZ_CP141615.1"/>
</dbReference>
<dbReference type="Gene3D" id="3.40.50.300">
    <property type="entry name" value="P-loop containing nucleotide triphosphate hydrolases"/>
    <property type="match status" value="1"/>
</dbReference>
<dbReference type="NCBIfam" id="TIGR00750">
    <property type="entry name" value="lao"/>
    <property type="match status" value="1"/>
</dbReference>
<keyword evidence="3" id="KW-0378">Hydrolase</keyword>
<accession>A0ABZ1BVC6</accession>
<dbReference type="InterPro" id="IPR027417">
    <property type="entry name" value="P-loop_NTPase"/>
</dbReference>
<reference evidence="7 8" key="1">
    <citation type="journal article" date="2024" name="Front. Microbiol.">
        <title>Novel thermophilic genera Geochorda gen. nov. and Carboxydochorda gen. nov. from the deep terrestrial subsurface reveal the ecophysiological diversity in the class Limnochordia.</title>
        <authorList>
            <person name="Karnachuk O.V."/>
            <person name="Lukina A.P."/>
            <person name="Avakyan M.R."/>
            <person name="Kadnikov V.V."/>
            <person name="Begmatov S."/>
            <person name="Beletsky A.V."/>
            <person name="Vlasova K.G."/>
            <person name="Novikov A.A."/>
            <person name="Shcherbakova V.A."/>
            <person name="Mardanov A.V."/>
            <person name="Ravin N.V."/>
        </authorList>
    </citation>
    <scope>NUCLEOTIDE SEQUENCE [LARGE SCALE GENOMIC DNA]</scope>
    <source>
        <strain evidence="7 8">L945</strain>
    </source>
</reference>
<organism evidence="7 8">
    <name type="scientific">Carboxydichorda subterranea</name>
    <dbReference type="NCBI Taxonomy" id="3109565"/>
    <lineage>
        <taxon>Bacteria</taxon>
        <taxon>Bacillati</taxon>
        <taxon>Bacillota</taxon>
        <taxon>Limnochordia</taxon>
        <taxon>Limnochordales</taxon>
        <taxon>Geochordaceae</taxon>
        <taxon>Carboxydichorda</taxon>
    </lineage>
</organism>
<gene>
    <name evidence="7" type="primary">meaB</name>
    <name evidence="7" type="ORF">U7230_11740</name>
</gene>
<evidence type="ECO:0000256" key="4">
    <source>
        <dbReference type="ARBA" id="ARBA00023134"/>
    </source>
</evidence>
<evidence type="ECO:0000313" key="8">
    <source>
        <dbReference type="Proteomes" id="UP001332192"/>
    </source>
</evidence>
<name>A0ABZ1BVC6_9FIRM</name>
<dbReference type="EMBL" id="CP141615">
    <property type="protein sequence ID" value="WRP16750.1"/>
    <property type="molecule type" value="Genomic_DNA"/>
</dbReference>
<evidence type="ECO:0000313" key="7">
    <source>
        <dbReference type="EMBL" id="WRP16750.1"/>
    </source>
</evidence>
<evidence type="ECO:0000256" key="2">
    <source>
        <dbReference type="ARBA" id="ARBA00022741"/>
    </source>
</evidence>
<evidence type="ECO:0000256" key="1">
    <source>
        <dbReference type="ARBA" id="ARBA00009625"/>
    </source>
</evidence>
<dbReference type="InterPro" id="IPR003593">
    <property type="entry name" value="AAA+_ATPase"/>
</dbReference>
<proteinExistence type="inferred from homology"/>
<feature type="domain" description="AAA+ ATPase" evidence="6">
    <location>
        <begin position="64"/>
        <end position="235"/>
    </location>
</feature>
<keyword evidence="8" id="KW-1185">Reference proteome</keyword>
<dbReference type="InterPro" id="IPR052040">
    <property type="entry name" value="GTPase/Isobutyryl-CoA_mutase"/>
</dbReference>
<evidence type="ECO:0000256" key="3">
    <source>
        <dbReference type="ARBA" id="ARBA00022801"/>
    </source>
</evidence>
<keyword evidence="2" id="KW-0547">Nucleotide-binding</keyword>
<dbReference type="Pfam" id="PF03308">
    <property type="entry name" value="MeaB"/>
    <property type="match status" value="1"/>
</dbReference>
<sequence>MREPRGAAARTVSLADRVRAGDRGALARALSLAEASLHDGVAGTSREAARACDELAPLLTGVVRAHVVGVTGSPGAGKSTLIGQLALELRRRGRKVGILAVDPTSPFTGGAVLGDRLRMSLPVDDPGIFMRSVASRGQQGGLALSVFAMVRVLDTAGMDVVLVETVGAGQNDVGVLGVAHTVVLVFNPGSGDEVQALKAGIVEIGDVMVVNKADLPGAHEAYRAIAGILHLSPPDTGAWQIPVVLVSSTRREGLGQLVEALESHRRYLESAPSAQQRRRLRAEWELRAALAAAVERHVVAPARQRGLWADLARRLADGELSARDAAGLLLRQALSGQDLSP</sequence>
<dbReference type="SUPFAM" id="SSF52540">
    <property type="entry name" value="P-loop containing nucleoside triphosphate hydrolases"/>
    <property type="match status" value="1"/>
</dbReference>
<dbReference type="PANTHER" id="PTHR43087:SF1">
    <property type="entry name" value="LAO_AO TRANSPORT SYSTEM ATPASE"/>
    <property type="match status" value="1"/>
</dbReference>
<evidence type="ECO:0000259" key="6">
    <source>
        <dbReference type="SMART" id="SM00382"/>
    </source>
</evidence>
<dbReference type="SMART" id="SM00382">
    <property type="entry name" value="AAA"/>
    <property type="match status" value="1"/>
</dbReference>
<keyword evidence="5" id="KW-0143">Chaperone</keyword>
<dbReference type="Proteomes" id="UP001332192">
    <property type="component" value="Chromosome"/>
</dbReference>
<evidence type="ECO:0000256" key="5">
    <source>
        <dbReference type="ARBA" id="ARBA00023186"/>
    </source>
</evidence>
<protein>
    <submittedName>
        <fullName evidence="7">Methylmalonyl Co-A mutase-associated GTPase MeaB</fullName>
    </submittedName>
</protein>
<dbReference type="PANTHER" id="PTHR43087">
    <property type="entry name" value="LYSINE/ARGININE/ORNITHINE TRANSPORT SYSTEM KINASE"/>
    <property type="match status" value="1"/>
</dbReference>
<dbReference type="InterPro" id="IPR005129">
    <property type="entry name" value="GTPase_ArgK"/>
</dbReference>